<dbReference type="AlphaFoldDB" id="A0A1M5QFF8"/>
<evidence type="ECO:0000313" key="1">
    <source>
        <dbReference type="EMBL" id="SHH12797.1"/>
    </source>
</evidence>
<evidence type="ECO:0000313" key="2">
    <source>
        <dbReference type="Proteomes" id="UP000184520"/>
    </source>
</evidence>
<sequence length="126" mass="14146">MNIMYQEHISTLKALASGIDPISGEPYEPSSTYNQPQVIRALFYALERISSVEHRSPRPKMTLEEKQQANIDKGVPLNAGLPWTDETREEVAKRFANNETIGDIAKALGRTHSAIRSELIRQGLIE</sequence>
<organism evidence="1 2">
    <name type="scientific">Marisediminitalea aggregata</name>
    <dbReference type="NCBI Taxonomy" id="634436"/>
    <lineage>
        <taxon>Bacteria</taxon>
        <taxon>Pseudomonadati</taxon>
        <taxon>Pseudomonadota</taxon>
        <taxon>Gammaproteobacteria</taxon>
        <taxon>Alteromonadales</taxon>
        <taxon>Alteromonadaceae</taxon>
        <taxon>Marisediminitalea</taxon>
    </lineage>
</organism>
<gene>
    <name evidence="1" type="ORF">SAMN05216361_3878</name>
</gene>
<keyword evidence="2" id="KW-1185">Reference proteome</keyword>
<accession>A0A1M5QFF8</accession>
<dbReference type="RefSeq" id="WP_073324800.1">
    <property type="nucleotide sequence ID" value="NZ_FQWD01000006.1"/>
</dbReference>
<protein>
    <submittedName>
        <fullName evidence="1">Uncharacterized protein</fullName>
    </submittedName>
</protein>
<proteinExistence type="predicted"/>
<dbReference type="Proteomes" id="UP000184520">
    <property type="component" value="Unassembled WGS sequence"/>
</dbReference>
<reference evidence="2" key="1">
    <citation type="submission" date="2016-11" db="EMBL/GenBank/DDBJ databases">
        <authorList>
            <person name="Varghese N."/>
            <person name="Submissions S."/>
        </authorList>
    </citation>
    <scope>NUCLEOTIDE SEQUENCE [LARGE SCALE GENOMIC DNA]</scope>
    <source>
        <strain evidence="2">CGMCC 1.8995</strain>
    </source>
</reference>
<dbReference type="EMBL" id="FQWD01000006">
    <property type="protein sequence ID" value="SHH12797.1"/>
    <property type="molecule type" value="Genomic_DNA"/>
</dbReference>
<name>A0A1M5QFF8_9ALTE</name>